<dbReference type="InterPro" id="IPR052035">
    <property type="entry name" value="ZnF_BED_domain_contain"/>
</dbReference>
<dbReference type="SUPFAM" id="SSF53098">
    <property type="entry name" value="Ribonuclease H-like"/>
    <property type="match status" value="1"/>
</dbReference>
<keyword evidence="3" id="KW-0863">Zinc-finger</keyword>
<dbReference type="InterPro" id="IPR012337">
    <property type="entry name" value="RNaseH-like_sf"/>
</dbReference>
<dbReference type="GO" id="GO:0008270">
    <property type="term" value="F:zinc ion binding"/>
    <property type="evidence" value="ECO:0007669"/>
    <property type="project" value="UniProtKB-KW"/>
</dbReference>
<dbReference type="PANTHER" id="PTHR46481:SF10">
    <property type="entry name" value="ZINC FINGER BED DOMAIN-CONTAINING PROTEIN 39"/>
    <property type="match status" value="1"/>
</dbReference>
<accession>A0AAD4DRG0</accession>
<keyword evidence="7" id="KW-1185">Reference proteome</keyword>
<name>A0AAD4DRG0_9AGAM</name>
<dbReference type="AlphaFoldDB" id="A0AAD4DRG0"/>
<evidence type="ECO:0000256" key="5">
    <source>
        <dbReference type="ARBA" id="ARBA00023242"/>
    </source>
</evidence>
<comment type="caution">
    <text evidence="6">The sequence shown here is derived from an EMBL/GenBank/DDBJ whole genome shotgun (WGS) entry which is preliminary data.</text>
</comment>
<keyword evidence="2" id="KW-0479">Metal-binding</keyword>
<evidence type="ECO:0000313" key="6">
    <source>
        <dbReference type="EMBL" id="KAG1891695.1"/>
    </source>
</evidence>
<evidence type="ECO:0000256" key="3">
    <source>
        <dbReference type="ARBA" id="ARBA00022771"/>
    </source>
</evidence>
<dbReference type="GeneID" id="64672099"/>
<protein>
    <submittedName>
        <fullName evidence="6">Ribonuclease H-like domain-containing protein</fullName>
    </submittedName>
</protein>
<reference evidence="6" key="1">
    <citation type="journal article" date="2020" name="New Phytol.">
        <title>Comparative genomics reveals dynamic genome evolution in host specialist ectomycorrhizal fungi.</title>
        <authorList>
            <person name="Lofgren L.A."/>
            <person name="Nguyen N.H."/>
            <person name="Vilgalys R."/>
            <person name="Ruytinx J."/>
            <person name="Liao H.L."/>
            <person name="Branco S."/>
            <person name="Kuo A."/>
            <person name="LaButti K."/>
            <person name="Lipzen A."/>
            <person name="Andreopoulos W."/>
            <person name="Pangilinan J."/>
            <person name="Riley R."/>
            <person name="Hundley H."/>
            <person name="Na H."/>
            <person name="Barry K."/>
            <person name="Grigoriev I.V."/>
            <person name="Stajich J.E."/>
            <person name="Kennedy P.G."/>
        </authorList>
    </citation>
    <scope>NUCLEOTIDE SEQUENCE</scope>
    <source>
        <strain evidence="6">FC203</strain>
    </source>
</reference>
<sequence length="323" mass="36506">MKKTHQALDKGDDAELDILNKELATLGINGDGDHEDEFNTGDSLGKALALIEQIRKSPQARAFFKKACKEENVPELELLQWIRTHWASLYKCLDRMLLLCRAINCFTNLADKSKEVPNLHNKSYDDFKLGQSDWRHLGLVHQVLKELATAQQTFSSMKHPTAWQTIPTLECLADRWQEMVNDIQYVPIADVINDSDVYFICLILDPNYKLAYVKEWWDSQDVADGRAHLETVFDEYYKPPTQMPVDGPAPPTRPSLENRYGDAWMCEAIEGSSVPSKQAFSSRGITSTVQRNVLASSTFSLLQLLKAAYRNGHVSATVEAEAV</sequence>
<dbReference type="GO" id="GO:0005634">
    <property type="term" value="C:nucleus"/>
    <property type="evidence" value="ECO:0007669"/>
    <property type="project" value="UniProtKB-SubCell"/>
</dbReference>
<dbReference type="EMBL" id="JABBWK010000125">
    <property type="protein sequence ID" value="KAG1891695.1"/>
    <property type="molecule type" value="Genomic_DNA"/>
</dbReference>
<evidence type="ECO:0000313" key="7">
    <source>
        <dbReference type="Proteomes" id="UP001195769"/>
    </source>
</evidence>
<keyword evidence="4" id="KW-0862">Zinc</keyword>
<dbReference type="PANTHER" id="PTHR46481">
    <property type="entry name" value="ZINC FINGER BED DOMAIN-CONTAINING PROTEIN 4"/>
    <property type="match status" value="1"/>
</dbReference>
<dbReference type="Proteomes" id="UP001195769">
    <property type="component" value="Unassembled WGS sequence"/>
</dbReference>
<evidence type="ECO:0000256" key="1">
    <source>
        <dbReference type="ARBA" id="ARBA00004123"/>
    </source>
</evidence>
<dbReference type="RefSeq" id="XP_041218171.1">
    <property type="nucleotide sequence ID" value="XM_041377801.1"/>
</dbReference>
<evidence type="ECO:0000256" key="2">
    <source>
        <dbReference type="ARBA" id="ARBA00022723"/>
    </source>
</evidence>
<keyword evidence="5" id="KW-0539">Nucleus</keyword>
<gene>
    <name evidence="6" type="ORF">F5891DRAFT_986627</name>
</gene>
<evidence type="ECO:0000256" key="4">
    <source>
        <dbReference type="ARBA" id="ARBA00022833"/>
    </source>
</evidence>
<comment type="subcellular location">
    <subcellularLocation>
        <location evidence="1">Nucleus</location>
    </subcellularLocation>
</comment>
<proteinExistence type="predicted"/>
<organism evidence="6 7">
    <name type="scientific">Suillus fuscotomentosus</name>
    <dbReference type="NCBI Taxonomy" id="1912939"/>
    <lineage>
        <taxon>Eukaryota</taxon>
        <taxon>Fungi</taxon>
        <taxon>Dikarya</taxon>
        <taxon>Basidiomycota</taxon>
        <taxon>Agaricomycotina</taxon>
        <taxon>Agaricomycetes</taxon>
        <taxon>Agaricomycetidae</taxon>
        <taxon>Boletales</taxon>
        <taxon>Suillineae</taxon>
        <taxon>Suillaceae</taxon>
        <taxon>Suillus</taxon>
    </lineage>
</organism>